<gene>
    <name evidence="1" type="ORF">P280DRAFT_536420</name>
</gene>
<reference evidence="1" key="1">
    <citation type="journal article" date="2020" name="Stud. Mycol.">
        <title>101 Dothideomycetes genomes: a test case for predicting lifestyles and emergence of pathogens.</title>
        <authorList>
            <person name="Haridas S."/>
            <person name="Albert R."/>
            <person name="Binder M."/>
            <person name="Bloem J."/>
            <person name="Labutti K."/>
            <person name="Salamov A."/>
            <person name="Andreopoulos B."/>
            <person name="Baker S."/>
            <person name="Barry K."/>
            <person name="Bills G."/>
            <person name="Bluhm B."/>
            <person name="Cannon C."/>
            <person name="Castanera R."/>
            <person name="Culley D."/>
            <person name="Daum C."/>
            <person name="Ezra D."/>
            <person name="Gonzalez J."/>
            <person name="Henrissat B."/>
            <person name="Kuo A."/>
            <person name="Liang C."/>
            <person name="Lipzen A."/>
            <person name="Lutzoni F."/>
            <person name="Magnuson J."/>
            <person name="Mondo S."/>
            <person name="Nolan M."/>
            <person name="Ohm R."/>
            <person name="Pangilinan J."/>
            <person name="Park H.-J."/>
            <person name="Ramirez L."/>
            <person name="Alfaro M."/>
            <person name="Sun H."/>
            <person name="Tritt A."/>
            <person name="Yoshinaga Y."/>
            <person name="Zwiers L.-H."/>
            <person name="Turgeon B."/>
            <person name="Goodwin S."/>
            <person name="Spatafora J."/>
            <person name="Crous P."/>
            <person name="Grigoriev I."/>
        </authorList>
    </citation>
    <scope>NUCLEOTIDE SEQUENCE</scope>
    <source>
        <strain evidence="1">CBS 473.64</strain>
    </source>
</reference>
<keyword evidence="2" id="KW-1185">Reference proteome</keyword>
<evidence type="ECO:0000313" key="2">
    <source>
        <dbReference type="Proteomes" id="UP000799753"/>
    </source>
</evidence>
<evidence type="ECO:0000313" key="1">
    <source>
        <dbReference type="EMBL" id="KAF2635340.1"/>
    </source>
</evidence>
<sequence length="140" mass="16131">MSAIFCCSGTQGYKNKTISEESKFREFITWVAFPKESKIQTEDLPSTATLAIQVVKQVNYGPLENKRYFIHNSNGSGETAFVEVAEQWLINANFQKLNAYKNYKCATHNRFFEMNVYEKDPINSHHWRANVARPASQIDL</sequence>
<protein>
    <submittedName>
        <fullName evidence="1">Uncharacterized protein</fullName>
    </submittedName>
</protein>
<accession>A0A6A6RJ44</accession>
<name>A0A6A6RJ44_9PLEO</name>
<organism evidence="1 2">
    <name type="scientific">Massarina eburnea CBS 473.64</name>
    <dbReference type="NCBI Taxonomy" id="1395130"/>
    <lineage>
        <taxon>Eukaryota</taxon>
        <taxon>Fungi</taxon>
        <taxon>Dikarya</taxon>
        <taxon>Ascomycota</taxon>
        <taxon>Pezizomycotina</taxon>
        <taxon>Dothideomycetes</taxon>
        <taxon>Pleosporomycetidae</taxon>
        <taxon>Pleosporales</taxon>
        <taxon>Massarineae</taxon>
        <taxon>Massarinaceae</taxon>
        <taxon>Massarina</taxon>
    </lineage>
</organism>
<dbReference type="EMBL" id="MU006808">
    <property type="protein sequence ID" value="KAF2635340.1"/>
    <property type="molecule type" value="Genomic_DNA"/>
</dbReference>
<dbReference type="OrthoDB" id="10264507at2759"/>
<dbReference type="Proteomes" id="UP000799753">
    <property type="component" value="Unassembled WGS sequence"/>
</dbReference>
<proteinExistence type="predicted"/>
<dbReference type="AlphaFoldDB" id="A0A6A6RJ44"/>